<sequence>MDFLKDWTNFRSSLHEGIQMARQFGMSEEEIQNVAVSVGEFLNEKVCPASSEEKLLKEMWDTASPDERKALATVLFKMVK</sequence>
<evidence type="ECO:0000313" key="2">
    <source>
        <dbReference type="Proteomes" id="UP000705867"/>
    </source>
</evidence>
<reference evidence="1" key="1">
    <citation type="journal article" date="2021" name="bioRxiv">
        <title>Unraveling nitrogen, sulfur and carbon metabolic pathways and microbial community transcriptional responses to substrate deprivation and toxicity stresses in a bioreactor mimicking anoxic brackish coastal sediment conditions.</title>
        <authorList>
            <person name="Martins P.D."/>
            <person name="Echeveste M.J."/>
            <person name="Arshad A."/>
            <person name="Kurth J."/>
            <person name="Ouboter H."/>
            <person name="Jetten M.S.M."/>
            <person name="Welte C.U."/>
        </authorList>
    </citation>
    <scope>NUCLEOTIDE SEQUENCE</scope>
    <source>
        <strain evidence="1">MAG_39</strain>
    </source>
</reference>
<gene>
    <name evidence="1" type="ORF">K8I29_18080</name>
</gene>
<dbReference type="Pfam" id="PF11588">
    <property type="entry name" value="DUF3243"/>
    <property type="match status" value="1"/>
</dbReference>
<name>A0A953SGJ5_9BACT</name>
<dbReference type="Proteomes" id="UP000705867">
    <property type="component" value="Unassembled WGS sequence"/>
</dbReference>
<evidence type="ECO:0000313" key="1">
    <source>
        <dbReference type="EMBL" id="MBZ0158111.1"/>
    </source>
</evidence>
<reference evidence="1" key="2">
    <citation type="submission" date="2021-08" db="EMBL/GenBank/DDBJ databases">
        <authorList>
            <person name="Dalcin Martins P."/>
        </authorList>
    </citation>
    <scope>NUCLEOTIDE SEQUENCE</scope>
    <source>
        <strain evidence="1">MAG_39</strain>
    </source>
</reference>
<accession>A0A953SGJ5</accession>
<organism evidence="1 2">
    <name type="scientific">Candidatus Nitrobium versatile</name>
    <dbReference type="NCBI Taxonomy" id="2884831"/>
    <lineage>
        <taxon>Bacteria</taxon>
        <taxon>Pseudomonadati</taxon>
        <taxon>Nitrospirota</taxon>
        <taxon>Nitrospiria</taxon>
        <taxon>Nitrospirales</taxon>
        <taxon>Nitrospiraceae</taxon>
        <taxon>Candidatus Nitrobium</taxon>
    </lineage>
</organism>
<dbReference type="InterPro" id="IPR038292">
    <property type="entry name" value="YmfJ/YflH_sf"/>
</dbReference>
<proteinExistence type="predicted"/>
<dbReference type="Gene3D" id="1.10.760.20">
    <property type="entry name" value="Protein of unknown function DUF3243"/>
    <property type="match status" value="1"/>
</dbReference>
<dbReference type="InterPro" id="IPR021637">
    <property type="entry name" value="DUF3243"/>
</dbReference>
<dbReference type="AlphaFoldDB" id="A0A953SGJ5"/>
<protein>
    <submittedName>
        <fullName evidence="1">DUF3243 domain-containing protein</fullName>
    </submittedName>
</protein>
<dbReference type="EMBL" id="JAIOIV010000136">
    <property type="protein sequence ID" value="MBZ0158111.1"/>
    <property type="molecule type" value="Genomic_DNA"/>
</dbReference>
<comment type="caution">
    <text evidence="1">The sequence shown here is derived from an EMBL/GenBank/DDBJ whole genome shotgun (WGS) entry which is preliminary data.</text>
</comment>